<name>A0A2T2WT63_SULTH</name>
<organism evidence="1 2">
    <name type="scientific">Sulfobacillus thermosulfidooxidans</name>
    <dbReference type="NCBI Taxonomy" id="28034"/>
    <lineage>
        <taxon>Bacteria</taxon>
        <taxon>Bacillati</taxon>
        <taxon>Bacillota</taxon>
        <taxon>Clostridia</taxon>
        <taxon>Eubacteriales</taxon>
        <taxon>Clostridiales Family XVII. Incertae Sedis</taxon>
        <taxon>Sulfobacillus</taxon>
    </lineage>
</organism>
<evidence type="ECO:0000313" key="1">
    <source>
        <dbReference type="EMBL" id="PSR25435.1"/>
    </source>
</evidence>
<protein>
    <submittedName>
        <fullName evidence="1">Uncharacterized protein</fullName>
    </submittedName>
</protein>
<reference evidence="1 2" key="1">
    <citation type="journal article" date="2014" name="BMC Genomics">
        <title>Comparison of environmental and isolate Sulfobacillus genomes reveals diverse carbon, sulfur, nitrogen, and hydrogen metabolisms.</title>
        <authorList>
            <person name="Justice N.B."/>
            <person name="Norman A."/>
            <person name="Brown C.T."/>
            <person name="Singh A."/>
            <person name="Thomas B.C."/>
            <person name="Banfield J.F."/>
        </authorList>
    </citation>
    <scope>NUCLEOTIDE SEQUENCE [LARGE SCALE GENOMIC DNA]</scope>
    <source>
        <strain evidence="1">AMDSBA5</strain>
    </source>
</reference>
<sequence length="67" mass="7380">MIFIFPFRGGTTRIYYDDSQSGSGSMSTHLTVKGTTVTVSPWFNNQTVVGRLNGRNLVIPIQTPTES</sequence>
<proteinExistence type="predicted"/>
<accession>A0A2T2WT63</accession>
<dbReference type="Proteomes" id="UP000242705">
    <property type="component" value="Unassembled WGS sequence"/>
</dbReference>
<dbReference type="AlphaFoldDB" id="A0A2T2WT63"/>
<evidence type="ECO:0000313" key="2">
    <source>
        <dbReference type="Proteomes" id="UP000242705"/>
    </source>
</evidence>
<comment type="caution">
    <text evidence="1">The sequence shown here is derived from an EMBL/GenBank/DDBJ whole genome shotgun (WGS) entry which is preliminary data.</text>
</comment>
<dbReference type="EMBL" id="PXYX01000030">
    <property type="protein sequence ID" value="PSR25435.1"/>
    <property type="molecule type" value="Genomic_DNA"/>
</dbReference>
<gene>
    <name evidence="1" type="ORF">C7B47_12330</name>
</gene>